<comment type="caution">
    <text evidence="1">The sequence shown here is derived from an EMBL/GenBank/DDBJ whole genome shotgun (WGS) entry which is preliminary data.</text>
</comment>
<dbReference type="AlphaFoldDB" id="A0A7J8WDI9"/>
<name>A0A7J8WDI9_9ROSI</name>
<accession>A0A7J8WDI9</accession>
<evidence type="ECO:0000313" key="2">
    <source>
        <dbReference type="Proteomes" id="UP000593573"/>
    </source>
</evidence>
<gene>
    <name evidence="1" type="ORF">Goklo_025077</name>
</gene>
<dbReference type="OrthoDB" id="10394578at2759"/>
<evidence type="ECO:0000313" key="1">
    <source>
        <dbReference type="EMBL" id="MBA0672910.1"/>
    </source>
</evidence>
<keyword evidence="2" id="KW-1185">Reference proteome</keyword>
<protein>
    <submittedName>
        <fullName evidence="1">Uncharacterized protein</fullName>
    </submittedName>
</protein>
<reference evidence="1 2" key="1">
    <citation type="journal article" date="2019" name="Genome Biol. Evol.">
        <title>Insights into the evolution of the New World diploid cottons (Gossypium, subgenus Houzingenia) based on genome sequencing.</title>
        <authorList>
            <person name="Grover C.E."/>
            <person name="Arick M.A. 2nd"/>
            <person name="Thrash A."/>
            <person name="Conover J.L."/>
            <person name="Sanders W.S."/>
            <person name="Peterson D.G."/>
            <person name="Frelichowski J.E."/>
            <person name="Scheffler J.A."/>
            <person name="Scheffler B.E."/>
            <person name="Wendel J.F."/>
        </authorList>
    </citation>
    <scope>NUCLEOTIDE SEQUENCE [LARGE SCALE GENOMIC DNA]</scope>
    <source>
        <strain evidence="1">57</strain>
        <tissue evidence="1">Leaf</tissue>
    </source>
</reference>
<organism evidence="1 2">
    <name type="scientific">Gossypium klotzschianum</name>
    <dbReference type="NCBI Taxonomy" id="34286"/>
    <lineage>
        <taxon>Eukaryota</taxon>
        <taxon>Viridiplantae</taxon>
        <taxon>Streptophyta</taxon>
        <taxon>Embryophyta</taxon>
        <taxon>Tracheophyta</taxon>
        <taxon>Spermatophyta</taxon>
        <taxon>Magnoliopsida</taxon>
        <taxon>eudicotyledons</taxon>
        <taxon>Gunneridae</taxon>
        <taxon>Pentapetalae</taxon>
        <taxon>rosids</taxon>
        <taxon>malvids</taxon>
        <taxon>Malvales</taxon>
        <taxon>Malvaceae</taxon>
        <taxon>Malvoideae</taxon>
        <taxon>Gossypium</taxon>
    </lineage>
</organism>
<sequence>MHVGKQVRVGSSDVRSSYSHGSTVTFERLIGFHIESSPKTIHY</sequence>
<dbReference type="Proteomes" id="UP000593573">
    <property type="component" value="Unassembled WGS sequence"/>
</dbReference>
<proteinExistence type="predicted"/>
<dbReference type="EMBL" id="JABFAB010246124">
    <property type="protein sequence ID" value="MBA0672910.1"/>
    <property type="molecule type" value="Genomic_DNA"/>
</dbReference>